<feature type="region of interest" description="Disordered" evidence="1">
    <location>
        <begin position="93"/>
        <end position="119"/>
    </location>
</feature>
<dbReference type="OrthoDB" id="1930411at2759"/>
<keyword evidence="3" id="KW-1185">Reference proteome</keyword>
<name>A0A834YUN1_TETSI</name>
<evidence type="ECO:0000313" key="2">
    <source>
        <dbReference type="EMBL" id="KAF8394602.1"/>
    </source>
</evidence>
<evidence type="ECO:0000313" key="3">
    <source>
        <dbReference type="Proteomes" id="UP000655225"/>
    </source>
</evidence>
<protein>
    <submittedName>
        <fullName evidence="2">Uncharacterized protein</fullName>
    </submittedName>
</protein>
<reference evidence="2 3" key="1">
    <citation type="submission" date="2020-04" db="EMBL/GenBank/DDBJ databases">
        <title>Plant Genome Project.</title>
        <authorList>
            <person name="Zhang R.-G."/>
        </authorList>
    </citation>
    <scope>NUCLEOTIDE SEQUENCE [LARGE SCALE GENOMIC DNA]</scope>
    <source>
        <strain evidence="2">YNK0</strain>
        <tissue evidence="2">Leaf</tissue>
    </source>
</reference>
<sequence length="181" mass="20142">MPSNRNPSLPSQIYSNDLPKSLNFGFGYDLNQIEAYPSYGLYGVPVVNPNPNAVAIPNEEIATSELGDVDFSMELFGSNQDDSDACFSEVKVKVKEEEEEEEEEEEKKEMVIGEEEDNEVQKLSEELMAYESYMKFYQIPYLDGQSAASNPVQEGVVGGASMELWTFDDDDALSSLTSTTL</sequence>
<dbReference type="EMBL" id="JABCRI010000014">
    <property type="protein sequence ID" value="KAF8394602.1"/>
    <property type="molecule type" value="Genomic_DNA"/>
</dbReference>
<gene>
    <name evidence="2" type="ORF">HHK36_020816</name>
</gene>
<dbReference type="Proteomes" id="UP000655225">
    <property type="component" value="Unassembled WGS sequence"/>
</dbReference>
<organism evidence="2 3">
    <name type="scientific">Tetracentron sinense</name>
    <name type="common">Spur-leaf</name>
    <dbReference type="NCBI Taxonomy" id="13715"/>
    <lineage>
        <taxon>Eukaryota</taxon>
        <taxon>Viridiplantae</taxon>
        <taxon>Streptophyta</taxon>
        <taxon>Embryophyta</taxon>
        <taxon>Tracheophyta</taxon>
        <taxon>Spermatophyta</taxon>
        <taxon>Magnoliopsida</taxon>
        <taxon>Trochodendrales</taxon>
        <taxon>Trochodendraceae</taxon>
        <taxon>Tetracentron</taxon>
    </lineage>
</organism>
<evidence type="ECO:0000256" key="1">
    <source>
        <dbReference type="SAM" id="MobiDB-lite"/>
    </source>
</evidence>
<proteinExistence type="predicted"/>
<accession>A0A834YUN1</accession>
<dbReference type="AlphaFoldDB" id="A0A834YUN1"/>
<feature type="compositionally biased region" description="Acidic residues" evidence="1">
    <location>
        <begin position="97"/>
        <end position="118"/>
    </location>
</feature>
<comment type="caution">
    <text evidence="2">The sequence shown here is derived from an EMBL/GenBank/DDBJ whole genome shotgun (WGS) entry which is preliminary data.</text>
</comment>